<feature type="region of interest" description="Disordered" evidence="1">
    <location>
        <begin position="140"/>
        <end position="169"/>
    </location>
</feature>
<dbReference type="Proteomes" id="UP000299102">
    <property type="component" value="Unassembled WGS sequence"/>
</dbReference>
<organism evidence="2 3">
    <name type="scientific">Eumeta variegata</name>
    <name type="common">Bagworm moth</name>
    <name type="synonym">Eumeta japonica</name>
    <dbReference type="NCBI Taxonomy" id="151549"/>
    <lineage>
        <taxon>Eukaryota</taxon>
        <taxon>Metazoa</taxon>
        <taxon>Ecdysozoa</taxon>
        <taxon>Arthropoda</taxon>
        <taxon>Hexapoda</taxon>
        <taxon>Insecta</taxon>
        <taxon>Pterygota</taxon>
        <taxon>Neoptera</taxon>
        <taxon>Endopterygota</taxon>
        <taxon>Lepidoptera</taxon>
        <taxon>Glossata</taxon>
        <taxon>Ditrysia</taxon>
        <taxon>Tineoidea</taxon>
        <taxon>Psychidae</taxon>
        <taxon>Oiketicinae</taxon>
        <taxon>Eumeta</taxon>
    </lineage>
</organism>
<dbReference type="AlphaFoldDB" id="A0A4C1UC98"/>
<feature type="compositionally biased region" description="Basic and acidic residues" evidence="1">
    <location>
        <begin position="155"/>
        <end position="169"/>
    </location>
</feature>
<proteinExistence type="predicted"/>
<evidence type="ECO:0000313" key="2">
    <source>
        <dbReference type="EMBL" id="GBP23979.1"/>
    </source>
</evidence>
<name>A0A4C1UC98_EUMVA</name>
<protein>
    <submittedName>
        <fullName evidence="2">Uncharacterized protein</fullName>
    </submittedName>
</protein>
<feature type="compositionally biased region" description="Basic and acidic residues" evidence="1">
    <location>
        <begin position="75"/>
        <end position="92"/>
    </location>
</feature>
<accession>A0A4C1UC98</accession>
<evidence type="ECO:0000313" key="3">
    <source>
        <dbReference type="Proteomes" id="UP000299102"/>
    </source>
</evidence>
<gene>
    <name evidence="2" type="ORF">EVAR_17619_1</name>
</gene>
<comment type="caution">
    <text evidence="2">The sequence shown here is derived from an EMBL/GenBank/DDBJ whole genome shotgun (WGS) entry which is preliminary data.</text>
</comment>
<reference evidence="2 3" key="1">
    <citation type="journal article" date="2019" name="Commun. Biol.">
        <title>The bagworm genome reveals a unique fibroin gene that provides high tensile strength.</title>
        <authorList>
            <person name="Kono N."/>
            <person name="Nakamura H."/>
            <person name="Ohtoshi R."/>
            <person name="Tomita M."/>
            <person name="Numata K."/>
            <person name="Arakawa K."/>
        </authorList>
    </citation>
    <scope>NUCLEOTIDE SEQUENCE [LARGE SCALE GENOMIC DNA]</scope>
</reference>
<sequence>MHLVENFYSLELVNNALFNALYPLMNALDQLLRQRSDPGGRRPPKINDAAATSLTVNCYLGGGPQSPFGGFKDSGLGRESRNRNTRYRELRLSLRPQQSPGRGGPARECRRLREEWASDRADRALHTYCDDGLIPIDIVSGDRCSGNPSGPQRRQRLDQSRNRKRQVDRDAEVELTKNWRRKKNELGKDDWKKRKESSKAISALHSLTGTSMIKVQIMCCDTMLQILAVSVGACAILEQTLERELLLLLVVIIFMNGTLDDFVTQRSKQFLSRLQIDDSFLREDVSSWGDNPTFLEARRR</sequence>
<feature type="region of interest" description="Disordered" evidence="1">
    <location>
        <begin position="69"/>
        <end position="108"/>
    </location>
</feature>
<keyword evidence="3" id="KW-1185">Reference proteome</keyword>
<evidence type="ECO:0000256" key="1">
    <source>
        <dbReference type="SAM" id="MobiDB-lite"/>
    </source>
</evidence>
<dbReference type="EMBL" id="BGZK01000155">
    <property type="protein sequence ID" value="GBP23979.1"/>
    <property type="molecule type" value="Genomic_DNA"/>
</dbReference>